<dbReference type="AlphaFoldDB" id="W7EUI4"/>
<evidence type="ECO:0000313" key="2">
    <source>
        <dbReference type="Proteomes" id="UP000054337"/>
    </source>
</evidence>
<accession>W7EUI4</accession>
<dbReference type="Proteomes" id="UP000054337">
    <property type="component" value="Unassembled WGS sequence"/>
</dbReference>
<sequence length="69" mass="7777">MPTTYEQHCVLNQNTFVGKLVLQSRSETVGTLNYGPLKHFYLITLYTIMGNLEPKPLGPVAAQQMVIHM</sequence>
<dbReference type="HOGENOM" id="CLU_2775569_0_0_1"/>
<dbReference type="RefSeq" id="XP_014561412.1">
    <property type="nucleotide sequence ID" value="XM_014705926.1"/>
</dbReference>
<proteinExistence type="predicted"/>
<keyword evidence="2" id="KW-1185">Reference proteome</keyword>
<name>W7EUI4_BIPV3</name>
<protein>
    <submittedName>
        <fullName evidence="1">Uncharacterized protein</fullName>
    </submittedName>
</protein>
<dbReference type="GeneID" id="26258562"/>
<organism evidence="1 2">
    <name type="scientific">Bipolaris victoriae (strain FI3)</name>
    <name type="common">Victoria blight of oats agent</name>
    <name type="synonym">Cochliobolus victoriae</name>
    <dbReference type="NCBI Taxonomy" id="930091"/>
    <lineage>
        <taxon>Eukaryota</taxon>
        <taxon>Fungi</taxon>
        <taxon>Dikarya</taxon>
        <taxon>Ascomycota</taxon>
        <taxon>Pezizomycotina</taxon>
        <taxon>Dothideomycetes</taxon>
        <taxon>Pleosporomycetidae</taxon>
        <taxon>Pleosporales</taxon>
        <taxon>Pleosporineae</taxon>
        <taxon>Pleosporaceae</taxon>
        <taxon>Bipolaris</taxon>
    </lineage>
</organism>
<reference evidence="1 2" key="1">
    <citation type="journal article" date="2013" name="PLoS Genet.">
        <title>Comparative genome structure, secondary metabolite, and effector coding capacity across Cochliobolus pathogens.</title>
        <authorList>
            <person name="Condon B.J."/>
            <person name="Leng Y."/>
            <person name="Wu D."/>
            <person name="Bushley K.E."/>
            <person name="Ohm R.A."/>
            <person name="Otillar R."/>
            <person name="Martin J."/>
            <person name="Schackwitz W."/>
            <person name="Grimwood J."/>
            <person name="MohdZainudin N."/>
            <person name="Xue C."/>
            <person name="Wang R."/>
            <person name="Manning V.A."/>
            <person name="Dhillon B."/>
            <person name="Tu Z.J."/>
            <person name="Steffenson B.J."/>
            <person name="Salamov A."/>
            <person name="Sun H."/>
            <person name="Lowry S."/>
            <person name="LaButti K."/>
            <person name="Han J."/>
            <person name="Copeland A."/>
            <person name="Lindquist E."/>
            <person name="Barry K."/>
            <person name="Schmutz J."/>
            <person name="Baker S.E."/>
            <person name="Ciuffetti L.M."/>
            <person name="Grigoriev I.V."/>
            <person name="Zhong S."/>
            <person name="Turgeon B.G."/>
        </authorList>
    </citation>
    <scope>NUCLEOTIDE SEQUENCE [LARGE SCALE GENOMIC DNA]</scope>
    <source>
        <strain evidence="1 2">FI3</strain>
    </source>
</reference>
<dbReference type="EMBL" id="KI968697">
    <property type="protein sequence ID" value="EUN31836.1"/>
    <property type="molecule type" value="Genomic_DNA"/>
</dbReference>
<gene>
    <name evidence="1" type="ORF">COCVIDRAFT_86892</name>
</gene>
<evidence type="ECO:0000313" key="1">
    <source>
        <dbReference type="EMBL" id="EUN31836.1"/>
    </source>
</evidence>